<dbReference type="eggNOG" id="COG5002">
    <property type="taxonomic scope" value="Bacteria"/>
</dbReference>
<dbReference type="InterPro" id="IPR009057">
    <property type="entry name" value="Homeodomain-like_sf"/>
</dbReference>
<evidence type="ECO:0000256" key="10">
    <source>
        <dbReference type="ARBA" id="ARBA00023125"/>
    </source>
</evidence>
<dbReference type="FunFam" id="3.30.565.10:FF:000037">
    <property type="entry name" value="Hybrid sensor histidine kinase/response regulator"/>
    <property type="match status" value="1"/>
</dbReference>
<dbReference type="InterPro" id="IPR003594">
    <property type="entry name" value="HATPase_dom"/>
</dbReference>
<dbReference type="InterPro" id="IPR018062">
    <property type="entry name" value="HTH_AraC-typ_CS"/>
</dbReference>
<keyword evidence="8" id="KW-0902">Two-component regulatory system</keyword>
<dbReference type="InterPro" id="IPR013783">
    <property type="entry name" value="Ig-like_fold"/>
</dbReference>
<dbReference type="PRINTS" id="PR00344">
    <property type="entry name" value="BCTRLSENSOR"/>
</dbReference>
<dbReference type="eggNOG" id="COG3292">
    <property type="taxonomic scope" value="Bacteria"/>
</dbReference>
<feature type="modified residue" description="4-aspartylphosphate" evidence="12">
    <location>
        <position position="1149"/>
    </location>
</feature>
<reference evidence="16 17" key="1">
    <citation type="journal article" date="2010" name="Stand. Genomic Sci.">
        <title>Complete genome sequence of Spirosoma linguale type strain (1).</title>
        <authorList>
            <person name="Lail K."/>
            <person name="Sikorski J."/>
            <person name="Saunders E."/>
            <person name="Lapidus A."/>
            <person name="Glavina Del Rio T."/>
            <person name="Copeland A."/>
            <person name="Tice H."/>
            <person name="Cheng J.-F."/>
            <person name="Lucas S."/>
            <person name="Nolan M."/>
            <person name="Bruce D."/>
            <person name="Goodwin L."/>
            <person name="Pitluck S."/>
            <person name="Ivanova N."/>
            <person name="Mavromatis K."/>
            <person name="Ovchinnikova G."/>
            <person name="Pati A."/>
            <person name="Chen A."/>
            <person name="Palaniappan K."/>
            <person name="Land M."/>
            <person name="Hauser L."/>
            <person name="Chang Y.-J."/>
            <person name="Jeffries C.D."/>
            <person name="Chain P."/>
            <person name="Brettin T."/>
            <person name="Detter J.C."/>
            <person name="Schuetze A."/>
            <person name="Rohde M."/>
            <person name="Tindall B.J."/>
            <person name="Goeker M."/>
            <person name="Bristow J."/>
            <person name="Eisen J.A."/>
            <person name="Markowitz V."/>
            <person name="Hugenholtz P."/>
            <person name="Kyrpides N.C."/>
            <person name="Klenk H.-P."/>
            <person name="Chen F."/>
        </authorList>
    </citation>
    <scope>NUCLEOTIDE SEQUENCE [LARGE SCALE GENOMIC DNA]</scope>
    <source>
        <strain evidence="17">ATCC 33905 / DSM 74 / LMG 10896 / Claus 1</strain>
    </source>
</reference>
<evidence type="ECO:0000256" key="9">
    <source>
        <dbReference type="ARBA" id="ARBA00023015"/>
    </source>
</evidence>
<dbReference type="PROSITE" id="PS00041">
    <property type="entry name" value="HTH_ARAC_FAMILY_1"/>
    <property type="match status" value="1"/>
</dbReference>
<evidence type="ECO:0000256" key="11">
    <source>
        <dbReference type="ARBA" id="ARBA00023163"/>
    </source>
</evidence>
<organism evidence="16 17">
    <name type="scientific">Spirosoma linguale (strain ATCC 33905 / DSM 74 / LMG 10896 / Claus 1)</name>
    <dbReference type="NCBI Taxonomy" id="504472"/>
    <lineage>
        <taxon>Bacteria</taxon>
        <taxon>Pseudomonadati</taxon>
        <taxon>Bacteroidota</taxon>
        <taxon>Cytophagia</taxon>
        <taxon>Cytophagales</taxon>
        <taxon>Cytophagaceae</taxon>
        <taxon>Spirosoma</taxon>
    </lineage>
</organism>
<dbReference type="GO" id="GO:0000155">
    <property type="term" value="F:phosphorelay sensor kinase activity"/>
    <property type="evidence" value="ECO:0007669"/>
    <property type="project" value="InterPro"/>
</dbReference>
<dbReference type="Pfam" id="PF02518">
    <property type="entry name" value="HATPase_c"/>
    <property type="match status" value="1"/>
</dbReference>
<keyword evidence="9" id="KW-0805">Transcription regulation</keyword>
<dbReference type="InterPro" id="IPR015943">
    <property type="entry name" value="WD40/YVTN_repeat-like_dom_sf"/>
</dbReference>
<name>D2QLL3_SPILD</name>
<dbReference type="KEGG" id="sli:Slin_4321"/>
<dbReference type="Gene3D" id="1.10.287.130">
    <property type="match status" value="1"/>
</dbReference>
<dbReference type="Pfam" id="PF00512">
    <property type="entry name" value="HisKA"/>
    <property type="match status" value="1"/>
</dbReference>
<dbReference type="InterPro" id="IPR018060">
    <property type="entry name" value="HTH_AraC"/>
</dbReference>
<dbReference type="eggNOG" id="COG0745">
    <property type="taxonomic scope" value="Bacteria"/>
</dbReference>
<dbReference type="SUPFAM" id="SSF46689">
    <property type="entry name" value="Homeodomain-like"/>
    <property type="match status" value="1"/>
</dbReference>
<keyword evidence="4" id="KW-0808">Transferase</keyword>
<dbReference type="SUPFAM" id="SSF52172">
    <property type="entry name" value="CheY-like"/>
    <property type="match status" value="1"/>
</dbReference>
<dbReference type="InterPro" id="IPR004358">
    <property type="entry name" value="Sig_transdc_His_kin-like_C"/>
</dbReference>
<sequence>MDTGMRTFILLLLLPFSYAIGQSRIRTHDVVSTDLIFEKYSSRNGLPDDRSRALFQDSKGFMWVGTMNGLARFDGYSFTPYVHKDGVNSLVGNWIKVICEAADHAIWIGTKEGLSRFDPRLNTFTNYQSDPGKTNSLLCNQINSLVFDSRGKLWIGTPNGLTVFDPVTQTFRRFATHPLNTRITKLLRAEGDFMWMATQEGPVKYNVRTNTFKRFPLAVRANPFGDSFSSMLEVNHDLYIGTFMDGLFRLPFRAKTGDYGPIEPMKSFVAGIKENQGNQIYDLCQSNSGTIWLATNNGVARLEHMDSGRPQLHYFRHNLTNGQSLSNNTVYKILIDRTNVLWCGTEDGLNKTDLELLPFTYYTFFNQHAQDQVRSIYSATGKTLWFGTVKSGLYAYDTQTNNTYHIKFGSTESFLNAHRVLYPAADGGLWIGTLGGAMHLPTNNPTRPVMYLNGLATYAFLTDNRKNVWIGTFDGLYRISPNGKASRMLTQPKDRDFIRALYQDHTGKIWVGYESSGLYCFDPQTGFSQRVIHSGRGQILLGNTIFTILEYPKNVLWVGTEGGLNRITLGPDQSYTIKSYEENDGLPALAVNSLLADKQGNLWIGTSKGLARFDTRHEQFQIYLRGSSFSYNGCSQLTSDKLLFGTSDGFVIFDPKAIHPVSSLPAVALTELKILNKPVSIGQVINEDTLLRQGIEHTTAITLNHLNNVFSVGFSALHFSNPAANAYAFKLEGFDKDWIHADARNRTATYTNLDPGSYRLLVKSANYLGQWNPRPVVLAITVLPAPWKSKPAIAGYLLVTSLVLVGVVRHLLAQSRQRQQLMFAQREKEQQDRLHELKLQFFTDVSHEFRTPLSLISGPVEELILAKEVQGGVRQKIEYVQRNTRKLLQLIDELMTFQKMEQGKLRLQLERIDLNSFVRDIADNFTGLAEQKGIDFRLAMEPLPLYVPVDANKLDKVLSNLLINAFKFTPSGGCVQLTLALCQNGEATGDWVRIIVEDNGKGISREEQAHLFERFFQSETIKGGTGVGLSLAKSLVELHKGEISVQSDPGEFTRFTVLLPVLPATDIATIPSELVSLPTLPVHEHAPQVTLSTTDGAAKASLLLVDDNVEVLNYLEQTFQAQYTIRKAENGQEALRLIQQHEPDVIICDVAMPVMDGVTFCRRLKTDVVTSHIPLVLLTARTAVESELIGLNAGADDYIAKPFHPQLLAVRIEKLIENRRLLIQKYQASGVVIPENITSNPLDQALLQRIIDTIMVNLDNDEFGVEELGERVNMSRSNLFRKVKALTGQTPIEFIYDLRLKHALSLLLERKLNISEITSAVGFKTRSSFTKSFRKQFGKAPTDYLNDVLARQRQA</sequence>
<dbReference type="InterPro" id="IPR011123">
    <property type="entry name" value="Y_Y_Y"/>
</dbReference>
<dbReference type="Gene3D" id="3.40.50.2300">
    <property type="match status" value="1"/>
</dbReference>
<keyword evidence="11" id="KW-0804">Transcription</keyword>
<evidence type="ECO:0000256" key="4">
    <source>
        <dbReference type="ARBA" id="ARBA00022679"/>
    </source>
</evidence>
<dbReference type="EC" id="2.7.13.3" evidence="2"/>
<dbReference type="PANTHER" id="PTHR43547:SF2">
    <property type="entry name" value="HYBRID SIGNAL TRANSDUCTION HISTIDINE KINASE C"/>
    <property type="match status" value="1"/>
</dbReference>
<dbReference type="CDD" id="cd00082">
    <property type="entry name" value="HisKA"/>
    <property type="match status" value="1"/>
</dbReference>
<dbReference type="GO" id="GO:0043565">
    <property type="term" value="F:sequence-specific DNA binding"/>
    <property type="evidence" value="ECO:0007669"/>
    <property type="project" value="InterPro"/>
</dbReference>
<dbReference type="SUPFAM" id="SSF55874">
    <property type="entry name" value="ATPase domain of HSP90 chaperone/DNA topoisomerase II/histidine kinase"/>
    <property type="match status" value="1"/>
</dbReference>
<dbReference type="Gene3D" id="2.130.10.10">
    <property type="entry name" value="YVTN repeat-like/Quinoprotein amine dehydrogenase"/>
    <property type="match status" value="2"/>
</dbReference>
<dbReference type="Gene3D" id="3.30.565.10">
    <property type="entry name" value="Histidine kinase-like ATPase, C-terminal domain"/>
    <property type="match status" value="1"/>
</dbReference>
<evidence type="ECO:0000256" key="5">
    <source>
        <dbReference type="ARBA" id="ARBA00022741"/>
    </source>
</evidence>
<dbReference type="SUPFAM" id="SSF47384">
    <property type="entry name" value="Homodimeric domain of signal transducing histidine kinase"/>
    <property type="match status" value="1"/>
</dbReference>
<evidence type="ECO:0000256" key="2">
    <source>
        <dbReference type="ARBA" id="ARBA00012438"/>
    </source>
</evidence>
<evidence type="ECO:0000256" key="3">
    <source>
        <dbReference type="ARBA" id="ARBA00022553"/>
    </source>
</evidence>
<dbReference type="GO" id="GO:0005524">
    <property type="term" value="F:ATP binding"/>
    <property type="evidence" value="ECO:0007669"/>
    <property type="project" value="UniProtKB-KW"/>
</dbReference>
<dbReference type="InterPro" id="IPR036890">
    <property type="entry name" value="HATPase_C_sf"/>
</dbReference>
<dbReference type="Pfam" id="PF07494">
    <property type="entry name" value="Reg_prop"/>
    <property type="match status" value="4"/>
</dbReference>
<dbReference type="InterPro" id="IPR001789">
    <property type="entry name" value="Sig_transdc_resp-reg_receiver"/>
</dbReference>
<dbReference type="Proteomes" id="UP000002028">
    <property type="component" value="Chromosome"/>
</dbReference>
<keyword evidence="10" id="KW-0238">DNA-binding</keyword>
<gene>
    <name evidence="16" type="ordered locus">Slin_4321</name>
</gene>
<dbReference type="PROSITE" id="PS50109">
    <property type="entry name" value="HIS_KIN"/>
    <property type="match status" value="1"/>
</dbReference>
<evidence type="ECO:0000256" key="1">
    <source>
        <dbReference type="ARBA" id="ARBA00000085"/>
    </source>
</evidence>
<dbReference type="PROSITE" id="PS50110">
    <property type="entry name" value="RESPONSE_REGULATORY"/>
    <property type="match status" value="1"/>
</dbReference>
<dbReference type="HOGENOM" id="CLU_000445_28_1_10"/>
<feature type="domain" description="Histidine kinase" evidence="14">
    <location>
        <begin position="844"/>
        <end position="1063"/>
    </location>
</feature>
<evidence type="ECO:0000313" key="17">
    <source>
        <dbReference type="Proteomes" id="UP000002028"/>
    </source>
</evidence>
<dbReference type="FunFam" id="1.10.287.130:FF:000045">
    <property type="entry name" value="Two-component system sensor histidine kinase/response regulator"/>
    <property type="match status" value="1"/>
</dbReference>
<accession>D2QLL3</accession>
<dbReference type="InterPro" id="IPR011110">
    <property type="entry name" value="Reg_prop"/>
</dbReference>
<evidence type="ECO:0000256" key="12">
    <source>
        <dbReference type="PROSITE-ProRule" id="PRU00169"/>
    </source>
</evidence>
<dbReference type="Pfam" id="PF12833">
    <property type="entry name" value="HTH_18"/>
    <property type="match status" value="1"/>
</dbReference>
<evidence type="ECO:0000256" key="7">
    <source>
        <dbReference type="ARBA" id="ARBA00022840"/>
    </source>
</evidence>
<evidence type="ECO:0000256" key="6">
    <source>
        <dbReference type="ARBA" id="ARBA00022777"/>
    </source>
</evidence>
<dbReference type="EMBL" id="CP001769">
    <property type="protein sequence ID" value="ADB40303.1"/>
    <property type="molecule type" value="Genomic_DNA"/>
</dbReference>
<protein>
    <recommendedName>
        <fullName evidence="2">histidine kinase</fullName>
        <ecNumber evidence="2">2.7.13.3</ecNumber>
    </recommendedName>
</protein>
<dbReference type="Pfam" id="PF00072">
    <property type="entry name" value="Response_reg"/>
    <property type="match status" value="1"/>
</dbReference>
<proteinExistence type="predicted"/>
<dbReference type="SUPFAM" id="SSF63829">
    <property type="entry name" value="Calcium-dependent phosphotriesterase"/>
    <property type="match status" value="3"/>
</dbReference>
<dbReference type="GO" id="GO:0003700">
    <property type="term" value="F:DNA-binding transcription factor activity"/>
    <property type="evidence" value="ECO:0007669"/>
    <property type="project" value="InterPro"/>
</dbReference>
<dbReference type="Gene3D" id="1.10.10.60">
    <property type="entry name" value="Homeodomain-like"/>
    <property type="match status" value="2"/>
</dbReference>
<evidence type="ECO:0000259" key="15">
    <source>
        <dbReference type="PROSITE" id="PS50110"/>
    </source>
</evidence>
<dbReference type="CDD" id="cd17574">
    <property type="entry name" value="REC_OmpR"/>
    <property type="match status" value="1"/>
</dbReference>
<dbReference type="PANTHER" id="PTHR43547">
    <property type="entry name" value="TWO-COMPONENT HISTIDINE KINASE"/>
    <property type="match status" value="1"/>
</dbReference>
<dbReference type="Pfam" id="PF07495">
    <property type="entry name" value="Y_Y_Y"/>
    <property type="match status" value="1"/>
</dbReference>
<dbReference type="InterPro" id="IPR005467">
    <property type="entry name" value="His_kinase_dom"/>
</dbReference>
<comment type="catalytic activity">
    <reaction evidence="1">
        <text>ATP + protein L-histidine = ADP + protein N-phospho-L-histidine.</text>
        <dbReference type="EC" id="2.7.13.3"/>
    </reaction>
</comment>
<dbReference type="InterPro" id="IPR036097">
    <property type="entry name" value="HisK_dim/P_sf"/>
</dbReference>
<evidence type="ECO:0000313" key="16">
    <source>
        <dbReference type="EMBL" id="ADB40303.1"/>
    </source>
</evidence>
<evidence type="ECO:0000259" key="13">
    <source>
        <dbReference type="PROSITE" id="PS01124"/>
    </source>
</evidence>
<dbReference type="SMART" id="SM00388">
    <property type="entry name" value="HisKA"/>
    <property type="match status" value="1"/>
</dbReference>
<keyword evidence="6 16" id="KW-0418">Kinase</keyword>
<dbReference type="SMART" id="SM00342">
    <property type="entry name" value="HTH_ARAC"/>
    <property type="match status" value="1"/>
</dbReference>
<dbReference type="InterPro" id="IPR011006">
    <property type="entry name" value="CheY-like_superfamily"/>
</dbReference>
<keyword evidence="17" id="KW-1185">Reference proteome</keyword>
<keyword evidence="3 12" id="KW-0597">Phosphoprotein</keyword>
<evidence type="ECO:0000259" key="14">
    <source>
        <dbReference type="PROSITE" id="PS50109"/>
    </source>
</evidence>
<dbReference type="PROSITE" id="PS01124">
    <property type="entry name" value="HTH_ARAC_FAMILY_2"/>
    <property type="match status" value="1"/>
</dbReference>
<dbReference type="SMART" id="SM00448">
    <property type="entry name" value="REC"/>
    <property type="match status" value="1"/>
</dbReference>
<keyword evidence="7" id="KW-0067">ATP-binding</keyword>
<evidence type="ECO:0000256" key="8">
    <source>
        <dbReference type="ARBA" id="ARBA00023012"/>
    </source>
</evidence>
<feature type="domain" description="Response regulatory" evidence="15">
    <location>
        <begin position="1101"/>
        <end position="1216"/>
    </location>
</feature>
<keyword evidence="5" id="KW-0547">Nucleotide-binding</keyword>
<feature type="domain" description="HTH araC/xylS-type" evidence="13">
    <location>
        <begin position="1248"/>
        <end position="1347"/>
    </location>
</feature>
<dbReference type="STRING" id="504472.Slin_4321"/>
<dbReference type="SMART" id="SM00387">
    <property type="entry name" value="HATPase_c"/>
    <property type="match status" value="1"/>
</dbReference>
<dbReference type="InterPro" id="IPR003661">
    <property type="entry name" value="HisK_dim/P_dom"/>
</dbReference>
<dbReference type="Gene3D" id="2.60.40.10">
    <property type="entry name" value="Immunoglobulins"/>
    <property type="match status" value="1"/>
</dbReference>
<dbReference type="CDD" id="cd00075">
    <property type="entry name" value="HATPase"/>
    <property type="match status" value="1"/>
</dbReference>